<dbReference type="InterPro" id="IPR002121">
    <property type="entry name" value="HRDC_dom"/>
</dbReference>
<evidence type="ECO:0000313" key="2">
    <source>
        <dbReference type="EMBL" id="CAH1001732.1"/>
    </source>
</evidence>
<sequence length="822" mass="92576">MSTNPELDLAYQFVSQTDRHVFLTGKAGTGKTTFLHRIRREVLKRMVVVAPTGVAAINAKGVTIHSQFQLPFGVLTPDRLQADLRTHRLSRQKADVLRSLDLLVIDEISMVRVDVLDAISAVLRKYRRSERPFGGVQLLMIGDLHQLPPVVRDNEWNQLRDDYQTAYFFGSKALAEAGVRTIQLQHIYRQSDADFIDLLNQVRNDRLDAASLQQLNSRYRGPEFQPPASEDYITLSSHNRTADQINARQLATLTTPLHTFAATISGKFPESMYPNEETLSFRVGAQVMFNKNDTAEKLYYNGKIGRITKIEGQEIEVSCPGEDPIPVLPVAWENRTYELDKVTKEVNDEVIGTFEQHPLRLAWAITIHKSQGLTFERVIIDAAAAFAHGQVYVALSRCKTFEGIVLRSRIGDSSVRTDRVVQDYSSRADDEAPTPDDLRSDQREFQLNCLRELFDFREADRQLGWLERVLFEHESAVQGDALAEARAIRSDLDQRVGKLGTGFLRQLTAYAKQDTLPADHPELSERLRNASAHFQEPLEAVCTRLAALPFMSDNRKVFDSITERLREAALTCFIKLRTFAVLGEGFHPDTYLRARADATIEFEQRAKSSSGKKTSSTAGASSHPILYQELAKWRTKTAEDQGIAAYRILHNAVLLRLADTLPRDAAAILQVEGFGEKSREAYGDELLVLIEKYCDADRVTVSTSGTKQQSLDAFRRGLTVAEVATQRGYTEGTIYNHLAHWVKTGELAVEELIAPDRLEVITSYLTDREIEGYKEVFEHFDKAYSYEEIRLAAASLPPNKKEATSCLPITPKNQMKTSSCTK</sequence>
<evidence type="ECO:0000259" key="1">
    <source>
        <dbReference type="PROSITE" id="PS50967"/>
    </source>
</evidence>
<dbReference type="CDD" id="cd18809">
    <property type="entry name" value="SF1_C_RecD"/>
    <property type="match status" value="1"/>
</dbReference>
<dbReference type="Gene3D" id="2.30.30.940">
    <property type="match status" value="1"/>
</dbReference>
<dbReference type="Pfam" id="PF13538">
    <property type="entry name" value="UvrD_C_2"/>
    <property type="match status" value="1"/>
</dbReference>
<dbReference type="InterPro" id="IPR010285">
    <property type="entry name" value="DNA_helicase_pif1-like_DEAD"/>
</dbReference>
<dbReference type="Proteomes" id="UP000837803">
    <property type="component" value="Unassembled WGS sequence"/>
</dbReference>
<dbReference type="InterPro" id="IPR027785">
    <property type="entry name" value="UvrD-like_helicase_C"/>
</dbReference>
<dbReference type="SMART" id="SM00341">
    <property type="entry name" value="HRDC"/>
    <property type="match status" value="1"/>
</dbReference>
<accession>A0ABM9B312</accession>
<dbReference type="InterPro" id="IPR051055">
    <property type="entry name" value="PIF1_helicase"/>
</dbReference>
<dbReference type="PANTHER" id="PTHR47642">
    <property type="entry name" value="ATP-DEPENDENT DNA HELICASE"/>
    <property type="match status" value="1"/>
</dbReference>
<dbReference type="PROSITE" id="PS50967">
    <property type="entry name" value="HRDC"/>
    <property type="match status" value="1"/>
</dbReference>
<dbReference type="SMART" id="SM00382">
    <property type="entry name" value="AAA"/>
    <property type="match status" value="1"/>
</dbReference>
<dbReference type="InterPro" id="IPR029491">
    <property type="entry name" value="Helicase_HTH"/>
</dbReference>
<evidence type="ECO:0000313" key="3">
    <source>
        <dbReference type="Proteomes" id="UP000837803"/>
    </source>
</evidence>
<keyword evidence="2" id="KW-0378">Hydrolase</keyword>
<dbReference type="Gene3D" id="1.10.150.80">
    <property type="entry name" value="HRDC domain"/>
    <property type="match status" value="1"/>
</dbReference>
<dbReference type="GO" id="GO:0003678">
    <property type="term" value="F:DNA helicase activity"/>
    <property type="evidence" value="ECO:0007669"/>
    <property type="project" value="UniProtKB-EC"/>
</dbReference>
<protein>
    <submittedName>
        <fullName evidence="2">ATP-dependent RecD-like DNA helicase</fullName>
        <ecNumber evidence="2">3.6.4.12</ecNumber>
    </submittedName>
</protein>
<dbReference type="EC" id="3.6.4.12" evidence="2"/>
<dbReference type="Gene3D" id="1.10.10.1390">
    <property type="entry name" value="ATP-dependent DNA helicase RecQ"/>
    <property type="match status" value="1"/>
</dbReference>
<dbReference type="Pfam" id="PF14493">
    <property type="entry name" value="HTH_40"/>
    <property type="match status" value="1"/>
</dbReference>
<dbReference type="InterPro" id="IPR027417">
    <property type="entry name" value="P-loop_NTPase"/>
</dbReference>
<dbReference type="SUPFAM" id="SSF47819">
    <property type="entry name" value="HRDC-like"/>
    <property type="match status" value="1"/>
</dbReference>
<dbReference type="GO" id="GO:0016787">
    <property type="term" value="F:hydrolase activity"/>
    <property type="evidence" value="ECO:0007669"/>
    <property type="project" value="UniProtKB-KW"/>
</dbReference>
<dbReference type="Gene3D" id="3.40.50.300">
    <property type="entry name" value="P-loop containing nucleotide triphosphate hydrolases"/>
    <property type="match status" value="2"/>
</dbReference>
<proteinExistence type="predicted"/>
<dbReference type="InterPro" id="IPR003593">
    <property type="entry name" value="AAA+_ATPase"/>
</dbReference>
<feature type="domain" description="HRDC" evidence="1">
    <location>
        <begin position="620"/>
        <end position="700"/>
    </location>
</feature>
<dbReference type="PANTHER" id="PTHR47642:SF7">
    <property type="entry name" value="ATP-DEPENDENT DNA HELICASE PIF1"/>
    <property type="match status" value="1"/>
</dbReference>
<comment type="caution">
    <text evidence="2">The sequence shown here is derived from an EMBL/GenBank/DDBJ whole genome shotgun (WGS) entry which is preliminary data.</text>
</comment>
<gene>
    <name evidence="2" type="primary">recD2_3</name>
    <name evidence="2" type="ORF">LEM8419_02638</name>
</gene>
<dbReference type="InterPro" id="IPR010997">
    <property type="entry name" value="HRDC-like_sf"/>
</dbReference>
<reference evidence="2" key="1">
    <citation type="submission" date="2021-12" db="EMBL/GenBank/DDBJ databases">
        <authorList>
            <person name="Rodrigo-Torres L."/>
            <person name="Arahal R. D."/>
            <person name="Lucena T."/>
        </authorList>
    </citation>
    <scope>NUCLEOTIDE SEQUENCE</scope>
    <source>
        <strain evidence="2">CECT 8419</strain>
    </source>
</reference>
<dbReference type="Pfam" id="PF05970">
    <property type="entry name" value="PIF1"/>
    <property type="match status" value="1"/>
</dbReference>
<dbReference type="Pfam" id="PF00570">
    <property type="entry name" value="HRDC"/>
    <property type="match status" value="1"/>
</dbReference>
<name>A0ABM9B312_9BACT</name>
<dbReference type="RefSeq" id="WP_238751581.1">
    <property type="nucleotide sequence ID" value="NZ_CAKLPZ010000003.1"/>
</dbReference>
<dbReference type="EMBL" id="CAKLPZ010000003">
    <property type="protein sequence ID" value="CAH1001732.1"/>
    <property type="molecule type" value="Genomic_DNA"/>
</dbReference>
<dbReference type="SUPFAM" id="SSF52540">
    <property type="entry name" value="P-loop containing nucleoside triphosphate hydrolases"/>
    <property type="match status" value="2"/>
</dbReference>
<dbReference type="InterPro" id="IPR044876">
    <property type="entry name" value="HRDC_dom_sf"/>
</dbReference>
<organism evidence="2 3">
    <name type="scientific">Neolewinella maritima</name>
    <dbReference type="NCBI Taxonomy" id="1383882"/>
    <lineage>
        <taxon>Bacteria</taxon>
        <taxon>Pseudomonadati</taxon>
        <taxon>Bacteroidota</taxon>
        <taxon>Saprospiria</taxon>
        <taxon>Saprospirales</taxon>
        <taxon>Lewinellaceae</taxon>
        <taxon>Neolewinella</taxon>
    </lineage>
</organism>
<keyword evidence="3" id="KW-1185">Reference proteome</keyword>